<keyword evidence="5" id="KW-0813">Transport</keyword>
<organism evidence="7 8">
    <name type="scientific">Chryseobacterium pennae</name>
    <dbReference type="NCBI Taxonomy" id="2258962"/>
    <lineage>
        <taxon>Bacteria</taxon>
        <taxon>Pseudomonadati</taxon>
        <taxon>Bacteroidota</taxon>
        <taxon>Flavobacteriia</taxon>
        <taxon>Flavobacteriales</taxon>
        <taxon>Weeksellaceae</taxon>
        <taxon>Chryseobacterium group</taxon>
        <taxon>Chryseobacterium</taxon>
    </lineage>
</organism>
<dbReference type="Proteomes" id="UP000256686">
    <property type="component" value="Unassembled WGS sequence"/>
</dbReference>
<accession>A0A3D9C939</accession>
<dbReference type="PRINTS" id="PR00783">
    <property type="entry name" value="MINTRINSICP"/>
</dbReference>
<dbReference type="PANTHER" id="PTHR45724">
    <property type="entry name" value="AQUAPORIN NIP2-1"/>
    <property type="match status" value="1"/>
</dbReference>
<keyword evidence="2 5" id="KW-0812">Transmembrane</keyword>
<dbReference type="Pfam" id="PF00230">
    <property type="entry name" value="MIP"/>
    <property type="match status" value="1"/>
</dbReference>
<dbReference type="InterPro" id="IPR023271">
    <property type="entry name" value="Aquaporin-like"/>
</dbReference>
<evidence type="ECO:0000256" key="3">
    <source>
        <dbReference type="ARBA" id="ARBA00022989"/>
    </source>
</evidence>
<dbReference type="GO" id="GO:0015267">
    <property type="term" value="F:channel activity"/>
    <property type="evidence" value="ECO:0007669"/>
    <property type="project" value="InterPro"/>
</dbReference>
<feature type="transmembrane region" description="Helical" evidence="6">
    <location>
        <begin position="150"/>
        <end position="169"/>
    </location>
</feature>
<feature type="transmembrane region" description="Helical" evidence="6">
    <location>
        <begin position="189"/>
        <end position="210"/>
    </location>
</feature>
<dbReference type="SUPFAM" id="SSF81338">
    <property type="entry name" value="Aquaporin-like"/>
    <property type="match status" value="1"/>
</dbReference>
<evidence type="ECO:0000256" key="1">
    <source>
        <dbReference type="ARBA" id="ARBA00004141"/>
    </source>
</evidence>
<evidence type="ECO:0000256" key="5">
    <source>
        <dbReference type="RuleBase" id="RU000477"/>
    </source>
</evidence>
<comment type="similarity">
    <text evidence="5">Belongs to the MIP/aquaporin (TC 1.A.8) family.</text>
</comment>
<gene>
    <name evidence="7" type="ORF">DRF65_11035</name>
</gene>
<dbReference type="InterPro" id="IPR000425">
    <property type="entry name" value="MIP"/>
</dbReference>
<keyword evidence="8" id="KW-1185">Reference proteome</keyword>
<feature type="transmembrane region" description="Helical" evidence="6">
    <location>
        <begin position="120"/>
        <end position="138"/>
    </location>
</feature>
<dbReference type="EMBL" id="QNVT01000009">
    <property type="protein sequence ID" value="REC62387.1"/>
    <property type="molecule type" value="Genomic_DNA"/>
</dbReference>
<feature type="transmembrane region" description="Helical" evidence="6">
    <location>
        <begin position="31"/>
        <end position="52"/>
    </location>
</feature>
<evidence type="ECO:0000256" key="6">
    <source>
        <dbReference type="SAM" id="Phobius"/>
    </source>
</evidence>
<dbReference type="PANTHER" id="PTHR45724:SF27">
    <property type="entry name" value="AQUAPORIN NIP2-1-RELATED"/>
    <property type="match status" value="1"/>
</dbReference>
<evidence type="ECO:0000313" key="8">
    <source>
        <dbReference type="Proteomes" id="UP000256686"/>
    </source>
</evidence>
<protein>
    <submittedName>
        <fullName evidence="7">Aquaporin</fullName>
    </submittedName>
</protein>
<dbReference type="GO" id="GO:0016020">
    <property type="term" value="C:membrane"/>
    <property type="evidence" value="ECO:0007669"/>
    <property type="project" value="UniProtKB-SubCell"/>
</dbReference>
<name>A0A3D9C939_9FLAO</name>
<evidence type="ECO:0000313" key="7">
    <source>
        <dbReference type="EMBL" id="REC62387.1"/>
    </source>
</evidence>
<keyword evidence="3 6" id="KW-1133">Transmembrane helix</keyword>
<keyword evidence="4 6" id="KW-0472">Membrane</keyword>
<feature type="transmembrane region" description="Helical" evidence="6">
    <location>
        <begin position="79"/>
        <end position="100"/>
    </location>
</feature>
<comment type="caution">
    <text evidence="7">The sequence shown here is derived from an EMBL/GenBank/DDBJ whole genome shotgun (WGS) entry which is preliminary data.</text>
</comment>
<sequence length="214" mass="22704">MKRYIAETLGTFCLIFSGTGAIIINQHTGGTLGHIGICIVFGLIVTAMIYTFGSVSGTHINPAVTICFWVAGLFPAKEILPYIISQVIGAFTASALLMLMFPENEGLGGTYPSGSNGQSFVLEVVLMFMLMLTILFTTQGSKEVQQLAGWAIGGVVLLGALFAGQISGASMNPVRSLSPAFFSGNMSSLWVYLTAPTIGALLATFTWRAMKEVK</sequence>
<comment type="subcellular location">
    <subcellularLocation>
        <location evidence="1">Membrane</location>
        <topology evidence="1">Multi-pass membrane protein</topology>
    </subcellularLocation>
</comment>
<dbReference type="AlphaFoldDB" id="A0A3D9C939"/>
<reference evidence="8" key="1">
    <citation type="submission" date="2018-06" db="EMBL/GenBank/DDBJ databases">
        <authorList>
            <person name="Lum Nde A."/>
            <person name="Hugo C."/>
        </authorList>
    </citation>
    <scope>NUCLEOTIDE SEQUENCE [LARGE SCALE GENOMIC DNA]</scope>
    <source>
        <strain evidence="8">1_F178</strain>
    </source>
</reference>
<dbReference type="Gene3D" id="1.20.1080.10">
    <property type="entry name" value="Glycerol uptake facilitator protein"/>
    <property type="match status" value="1"/>
</dbReference>
<dbReference type="InterPro" id="IPR034294">
    <property type="entry name" value="Aquaporin_transptr"/>
</dbReference>
<evidence type="ECO:0000256" key="2">
    <source>
        <dbReference type="ARBA" id="ARBA00022692"/>
    </source>
</evidence>
<proteinExistence type="inferred from homology"/>
<evidence type="ECO:0000256" key="4">
    <source>
        <dbReference type="ARBA" id="ARBA00023136"/>
    </source>
</evidence>